<comment type="caution">
    <text evidence="1">The sequence shown here is derived from an EMBL/GenBank/DDBJ whole genome shotgun (WGS) entry which is preliminary data.</text>
</comment>
<gene>
    <name evidence="1" type="ORF">ABT39_MTgene4952</name>
</gene>
<dbReference type="AlphaFoldDB" id="A0A101LZ66"/>
<accession>A0A101LZ66</accession>
<name>A0A101LZ66_PICGL</name>
<evidence type="ECO:0000313" key="1">
    <source>
        <dbReference type="EMBL" id="KUM47957.1"/>
    </source>
</evidence>
<sequence>MEIIVSKRRRKQALLIGSIPISLSNCKRRSSYGSFRSAKPRSRSFSISTGGDEFMSAMSADGFWPTKMQWAQLKYRGCWLGPQVGKSD</sequence>
<keyword evidence="1" id="KW-0496">Mitochondrion</keyword>
<protein>
    <submittedName>
        <fullName evidence="1">Uncharacterized protein</fullName>
    </submittedName>
</protein>
<reference evidence="1" key="1">
    <citation type="journal article" date="2015" name="Genome Biol. Evol.">
        <title>Organellar Genomes of White Spruce (Picea glauca): Assembly and Annotation.</title>
        <authorList>
            <person name="Jackman S.D."/>
            <person name="Warren R.L."/>
            <person name="Gibb E.A."/>
            <person name="Vandervalk B.P."/>
            <person name="Mohamadi H."/>
            <person name="Chu J."/>
            <person name="Raymond A."/>
            <person name="Pleasance S."/>
            <person name="Coope R."/>
            <person name="Wildung M.R."/>
            <person name="Ritland C.E."/>
            <person name="Bousquet J."/>
            <person name="Jones S.J."/>
            <person name="Bohlmann J."/>
            <person name="Birol I."/>
        </authorList>
    </citation>
    <scope>NUCLEOTIDE SEQUENCE [LARGE SCALE GENOMIC DNA]</scope>
    <source>
        <tissue evidence="1">Flushing bud</tissue>
    </source>
</reference>
<organism evidence="1">
    <name type="scientific">Picea glauca</name>
    <name type="common">White spruce</name>
    <name type="synonym">Pinus glauca</name>
    <dbReference type="NCBI Taxonomy" id="3330"/>
    <lineage>
        <taxon>Eukaryota</taxon>
        <taxon>Viridiplantae</taxon>
        <taxon>Streptophyta</taxon>
        <taxon>Embryophyta</taxon>
        <taxon>Tracheophyta</taxon>
        <taxon>Spermatophyta</taxon>
        <taxon>Pinopsida</taxon>
        <taxon>Pinidae</taxon>
        <taxon>Conifers I</taxon>
        <taxon>Pinales</taxon>
        <taxon>Pinaceae</taxon>
        <taxon>Picea</taxon>
    </lineage>
</organism>
<proteinExistence type="predicted"/>
<geneLocation type="mitochondrion" evidence="1"/>
<dbReference type="EMBL" id="LKAM01000006">
    <property type="protein sequence ID" value="KUM47957.1"/>
    <property type="molecule type" value="Genomic_DNA"/>
</dbReference>